<keyword evidence="5" id="KW-1185">Reference proteome</keyword>
<evidence type="ECO:0000313" key="4">
    <source>
        <dbReference type="EMBL" id="QED29144.1"/>
    </source>
</evidence>
<dbReference type="Pfam" id="PF00415">
    <property type="entry name" value="RCC1"/>
    <property type="match status" value="1"/>
</dbReference>
<feature type="domain" description="Ig-like" evidence="3">
    <location>
        <begin position="381"/>
        <end position="461"/>
    </location>
</feature>
<dbReference type="RefSeq" id="WP_146962246.1">
    <property type="nucleotide sequence ID" value="NZ_CP042467.1"/>
</dbReference>
<feature type="domain" description="EGF-like" evidence="2">
    <location>
        <begin position="64"/>
        <end position="102"/>
    </location>
</feature>
<dbReference type="Gene3D" id="2.130.10.30">
    <property type="entry name" value="Regulator of chromosome condensation 1/beta-lactamase-inhibitor protein II"/>
    <property type="match status" value="2"/>
</dbReference>
<evidence type="ECO:0000313" key="5">
    <source>
        <dbReference type="Proteomes" id="UP000321595"/>
    </source>
</evidence>
<feature type="region of interest" description="Disordered" evidence="1">
    <location>
        <begin position="103"/>
        <end position="132"/>
    </location>
</feature>
<accession>A0A5B8XUR8</accession>
<dbReference type="SUPFAM" id="SSF50985">
    <property type="entry name" value="RCC1/BLIP-II"/>
    <property type="match status" value="1"/>
</dbReference>
<dbReference type="InterPro" id="IPR009091">
    <property type="entry name" value="RCC1/BLIP-II"/>
</dbReference>
<evidence type="ECO:0000259" key="2">
    <source>
        <dbReference type="PROSITE" id="PS50026"/>
    </source>
</evidence>
<feature type="region of interest" description="Disordered" evidence="1">
    <location>
        <begin position="41"/>
        <end position="62"/>
    </location>
</feature>
<dbReference type="OrthoDB" id="9758365at2"/>
<feature type="compositionally biased region" description="Acidic residues" evidence="1">
    <location>
        <begin position="48"/>
        <end position="62"/>
    </location>
</feature>
<dbReference type="SMART" id="SM00181">
    <property type="entry name" value="EGF"/>
    <property type="match status" value="1"/>
</dbReference>
<dbReference type="GO" id="GO:0005737">
    <property type="term" value="C:cytoplasm"/>
    <property type="evidence" value="ECO:0007669"/>
    <property type="project" value="TreeGrafter"/>
</dbReference>
<protein>
    <submittedName>
        <fullName evidence="4">Uncharacterized protein</fullName>
    </submittedName>
</protein>
<dbReference type="Pfam" id="PF13540">
    <property type="entry name" value="RCC1_2"/>
    <property type="match status" value="2"/>
</dbReference>
<dbReference type="AlphaFoldDB" id="A0A5B8XUR8"/>
<dbReference type="KEGG" id="bbae:FRD01_18235"/>
<organism evidence="4 5">
    <name type="scientific">Microvenator marinus</name>
    <dbReference type="NCBI Taxonomy" id="2600177"/>
    <lineage>
        <taxon>Bacteria</taxon>
        <taxon>Deltaproteobacteria</taxon>
        <taxon>Bradymonadales</taxon>
        <taxon>Microvenatoraceae</taxon>
        <taxon>Microvenator</taxon>
    </lineage>
</organism>
<dbReference type="PROSITE" id="PS50012">
    <property type="entry name" value="RCC1_3"/>
    <property type="match status" value="3"/>
</dbReference>
<gene>
    <name evidence="4" type="ORF">FRD01_18235</name>
</gene>
<dbReference type="InterPro" id="IPR000742">
    <property type="entry name" value="EGF"/>
</dbReference>
<proteinExistence type="predicted"/>
<dbReference type="PROSITE" id="PS50026">
    <property type="entry name" value="EGF_3"/>
    <property type="match status" value="1"/>
</dbReference>
<dbReference type="InterPro" id="IPR007110">
    <property type="entry name" value="Ig-like_dom"/>
</dbReference>
<dbReference type="PROSITE" id="PS01186">
    <property type="entry name" value="EGF_2"/>
    <property type="match status" value="1"/>
</dbReference>
<evidence type="ECO:0000259" key="3">
    <source>
        <dbReference type="PROSITE" id="PS50835"/>
    </source>
</evidence>
<evidence type="ECO:0000256" key="1">
    <source>
        <dbReference type="SAM" id="MobiDB-lite"/>
    </source>
</evidence>
<dbReference type="EMBL" id="CP042467">
    <property type="protein sequence ID" value="QED29144.1"/>
    <property type="molecule type" value="Genomic_DNA"/>
</dbReference>
<reference evidence="4 5" key="1">
    <citation type="submission" date="2019-08" db="EMBL/GenBank/DDBJ databases">
        <authorList>
            <person name="Liang Q."/>
        </authorList>
    </citation>
    <scope>NUCLEOTIDE SEQUENCE [LARGE SCALE GENOMIC DNA]</scope>
    <source>
        <strain evidence="4 5">V1718</strain>
    </source>
</reference>
<dbReference type="GO" id="GO:0005085">
    <property type="term" value="F:guanyl-nucleotide exchange factor activity"/>
    <property type="evidence" value="ECO:0007669"/>
    <property type="project" value="TreeGrafter"/>
</dbReference>
<name>A0A5B8XUR8_9DELT</name>
<dbReference type="InterPro" id="IPR000408">
    <property type="entry name" value="Reg_chr_condens"/>
</dbReference>
<dbReference type="PANTHER" id="PTHR45982">
    <property type="entry name" value="REGULATOR OF CHROMOSOME CONDENSATION"/>
    <property type="match status" value="1"/>
</dbReference>
<sequence>MRRFLLVVLVLSLSCGEDISKKTPVPEPMEDMNTADMNTADMNTQEDMSGDFESDTGTDGAEDMSNPCDLVDCGQNAECLVVEDQAICECLEGFELDGQDCVPENEGPTLQNLPAEESGARSESDSFTITATDPNPNDVLTFGLVDSTCPFDVQVVAATGVVTWNCPATTLSCGVNLQVKDDSGLTDVEALTIHCVRSLPVISSTPPTMVDEHETLSYDVQCQDPEGSPVTISRAADDTCGGIIQTNRYVFTPGETDGGNACLLKIQCSNGETTETQSSTLSIQETNEPPSHVTLPTTASAPWGRAGSIQLAGADSDIPQQSLEFTRLSSTCSYNVDVSLGGAVSFLCQNSTGTCSTQIRVSDGLSAATSTLTTACTNAAPSASNVSVSPAQPSSPGALLTCSYTFADPDSDADQSTLQWYLNGSPTGVTSSTFSAYGEGDEVQCRVTPSDGISSGTTRLSNIVVGPLQPFVRLGEAHACARTAAGGVKCWGNNFYGKVGGPNLSGSSYYAPYTPGNLTSGVTLMDVGNNFSCAVHNGTLKCWGSAGYGLLGTALQGAQPNPVSVLSGGITQIAAGSTHVCVVQNGAVKCWGGNAEGQSGNTSTYNATEGNPYPTTVSGMTSGITKVVAGSSHTCAIKSGALYCWGNNYHGQLGLSTNFQTDNMNASPSIVSGMSSGVTDVVAGALHTCAEHNGVWKCWGFNQWSQLGRTTTSNFNYLTGTVAADMSGAGLVRAGGDNVCFLDSGSLNCWGSNSWGQLLSPTSYETIDSELLLPSGVTDVGIGRQAVCAVENGQVYCWGSDYNAISGGGQSVSAYFPKTLINL</sequence>
<dbReference type="PROSITE" id="PS50835">
    <property type="entry name" value="IG_LIKE"/>
    <property type="match status" value="1"/>
</dbReference>
<dbReference type="InterPro" id="IPR051553">
    <property type="entry name" value="Ran_GTPase-activating"/>
</dbReference>
<dbReference type="PROSITE" id="PS51257">
    <property type="entry name" value="PROKAR_LIPOPROTEIN"/>
    <property type="match status" value="1"/>
</dbReference>
<dbReference type="PANTHER" id="PTHR45982:SF1">
    <property type="entry name" value="REGULATOR OF CHROMOSOME CONDENSATION"/>
    <property type="match status" value="1"/>
</dbReference>
<dbReference type="Proteomes" id="UP000321595">
    <property type="component" value="Chromosome"/>
</dbReference>